<dbReference type="Proteomes" id="UP001283361">
    <property type="component" value="Unassembled WGS sequence"/>
</dbReference>
<proteinExistence type="predicted"/>
<dbReference type="AlphaFoldDB" id="A0AAE1DXN5"/>
<accession>A0AAE1DXN5</accession>
<evidence type="ECO:0000313" key="2">
    <source>
        <dbReference type="Proteomes" id="UP001283361"/>
    </source>
</evidence>
<name>A0AAE1DXN5_9GAST</name>
<keyword evidence="2" id="KW-1185">Reference proteome</keyword>
<comment type="caution">
    <text evidence="1">The sequence shown here is derived from an EMBL/GenBank/DDBJ whole genome shotgun (WGS) entry which is preliminary data.</text>
</comment>
<gene>
    <name evidence="1" type="ORF">RRG08_051673</name>
</gene>
<dbReference type="EMBL" id="JAWDGP010001932">
    <property type="protein sequence ID" value="KAK3786871.1"/>
    <property type="molecule type" value="Genomic_DNA"/>
</dbReference>
<protein>
    <submittedName>
        <fullName evidence="1">Uncharacterized protein</fullName>
    </submittedName>
</protein>
<sequence>MKKGFIRHLIGVASSDLLRLSLESAQPCCFKAQPNGLCYFDSHTTLGDNCICLADELGLRYQLYQIKSCLGHVDLFASYSVPTLIISTPAG</sequence>
<reference evidence="1" key="1">
    <citation type="journal article" date="2023" name="G3 (Bethesda)">
        <title>A reference genome for the long-term kleptoplast-retaining sea slug Elysia crispata morphotype clarki.</title>
        <authorList>
            <person name="Eastman K.E."/>
            <person name="Pendleton A.L."/>
            <person name="Shaikh M.A."/>
            <person name="Suttiyut T."/>
            <person name="Ogas R."/>
            <person name="Tomko P."/>
            <person name="Gavelis G."/>
            <person name="Widhalm J.R."/>
            <person name="Wisecaver J.H."/>
        </authorList>
    </citation>
    <scope>NUCLEOTIDE SEQUENCE</scope>
    <source>
        <strain evidence="1">ECLA1</strain>
    </source>
</reference>
<evidence type="ECO:0000313" key="1">
    <source>
        <dbReference type="EMBL" id="KAK3786871.1"/>
    </source>
</evidence>
<organism evidence="1 2">
    <name type="scientific">Elysia crispata</name>
    <name type="common">lettuce slug</name>
    <dbReference type="NCBI Taxonomy" id="231223"/>
    <lineage>
        <taxon>Eukaryota</taxon>
        <taxon>Metazoa</taxon>
        <taxon>Spiralia</taxon>
        <taxon>Lophotrochozoa</taxon>
        <taxon>Mollusca</taxon>
        <taxon>Gastropoda</taxon>
        <taxon>Heterobranchia</taxon>
        <taxon>Euthyneura</taxon>
        <taxon>Panpulmonata</taxon>
        <taxon>Sacoglossa</taxon>
        <taxon>Placobranchoidea</taxon>
        <taxon>Plakobranchidae</taxon>
        <taxon>Elysia</taxon>
    </lineage>
</organism>